<evidence type="ECO:0000256" key="3">
    <source>
        <dbReference type="ARBA" id="ARBA00022741"/>
    </source>
</evidence>
<evidence type="ECO:0000256" key="2">
    <source>
        <dbReference type="ARBA" id="ARBA00006752"/>
    </source>
</evidence>
<keyword evidence="7" id="KW-1185">Reference proteome</keyword>
<dbReference type="InterPro" id="IPR043129">
    <property type="entry name" value="ATPase_NBD"/>
</dbReference>
<reference evidence="6 7" key="1">
    <citation type="submission" date="2021-02" db="EMBL/GenBank/DDBJ databases">
        <title>Plant Genome Project.</title>
        <authorList>
            <person name="Zhang R.-G."/>
        </authorList>
    </citation>
    <scope>NUCLEOTIDE SEQUENCE [LARGE SCALE GENOMIC DNA]</scope>
    <source>
        <tissue evidence="6">Leaves</tissue>
    </source>
</reference>
<sequence>MAYAEEIQPLVCNNGIGMVKVSLEMTLQGLSSLVLLVDLGTPVSCGRTTGIVLDSGDGVSHTVPIYKEDTFITTAEREIVRDIKKKLAYVALDYEQELETAKSSSSIETNCELPDGQGITIAAERFRCPEVLFQPSLIGMEAPGIHETTYNSIMKCDVDIRKDLYGNIVFSGGSTMFPGITDRMSKEITDLTPSSMKIKVVAPPEKKYSMWISKAEYDESGPSIVHRKWMLWKESKGDKCIGKWDMSGGKTATVGCIAHGTHAYTFPLLLVVLGKTIRGALLAAITAKEASDGSIYSQSTYKSAEEDNKDKGRIGLKIIRVGVRERMIEMERRFTEREKLTLVSCKYEITALERDIDEILKNIYPEDAAVGQWL</sequence>
<evidence type="ECO:0000256" key="1">
    <source>
        <dbReference type="ARBA" id="ARBA00004245"/>
    </source>
</evidence>
<dbReference type="InterPro" id="IPR004000">
    <property type="entry name" value="Actin"/>
</dbReference>
<evidence type="ECO:0008006" key="8">
    <source>
        <dbReference type="Google" id="ProtNLM"/>
    </source>
</evidence>
<comment type="similarity">
    <text evidence="2 5">Belongs to the actin family.</text>
</comment>
<keyword evidence="4" id="KW-0067">ATP-binding</keyword>
<comment type="caution">
    <text evidence="6">The sequence shown here is derived from an EMBL/GenBank/DDBJ whole genome shotgun (WGS) entry which is preliminary data.</text>
</comment>
<gene>
    <name evidence="6" type="ORF">JRO89_XS10G0121000</name>
</gene>
<accession>A0ABQ8HIF8</accession>
<evidence type="ECO:0000256" key="5">
    <source>
        <dbReference type="RuleBase" id="RU000487"/>
    </source>
</evidence>
<organism evidence="6 7">
    <name type="scientific">Xanthoceras sorbifolium</name>
    <dbReference type="NCBI Taxonomy" id="99658"/>
    <lineage>
        <taxon>Eukaryota</taxon>
        <taxon>Viridiplantae</taxon>
        <taxon>Streptophyta</taxon>
        <taxon>Embryophyta</taxon>
        <taxon>Tracheophyta</taxon>
        <taxon>Spermatophyta</taxon>
        <taxon>Magnoliopsida</taxon>
        <taxon>eudicotyledons</taxon>
        <taxon>Gunneridae</taxon>
        <taxon>Pentapetalae</taxon>
        <taxon>rosids</taxon>
        <taxon>malvids</taxon>
        <taxon>Sapindales</taxon>
        <taxon>Sapindaceae</taxon>
        <taxon>Xanthoceroideae</taxon>
        <taxon>Xanthoceras</taxon>
    </lineage>
</organism>
<dbReference type="Pfam" id="PF00022">
    <property type="entry name" value="Actin"/>
    <property type="match status" value="1"/>
</dbReference>
<evidence type="ECO:0000256" key="4">
    <source>
        <dbReference type="ARBA" id="ARBA00022840"/>
    </source>
</evidence>
<dbReference type="InterPro" id="IPR004001">
    <property type="entry name" value="Actin_CS"/>
</dbReference>
<dbReference type="Proteomes" id="UP000827721">
    <property type="component" value="Unassembled WGS sequence"/>
</dbReference>
<evidence type="ECO:0000313" key="7">
    <source>
        <dbReference type="Proteomes" id="UP000827721"/>
    </source>
</evidence>
<protein>
    <recommendedName>
        <fullName evidence="8">Actin</fullName>
    </recommendedName>
</protein>
<comment type="subcellular location">
    <subcellularLocation>
        <location evidence="1">Cytoplasm</location>
        <location evidence="1">Cytoskeleton</location>
    </subcellularLocation>
</comment>
<dbReference type="Gene3D" id="3.90.640.10">
    <property type="entry name" value="Actin, Chain A, domain 4"/>
    <property type="match status" value="1"/>
</dbReference>
<dbReference type="Gene3D" id="3.30.420.40">
    <property type="match status" value="1"/>
</dbReference>
<proteinExistence type="inferred from homology"/>
<dbReference type="SUPFAM" id="SSF53067">
    <property type="entry name" value="Actin-like ATPase domain"/>
    <property type="match status" value="1"/>
</dbReference>
<dbReference type="SMART" id="SM00268">
    <property type="entry name" value="ACTIN"/>
    <property type="match status" value="1"/>
</dbReference>
<evidence type="ECO:0000313" key="6">
    <source>
        <dbReference type="EMBL" id="KAH7560827.1"/>
    </source>
</evidence>
<dbReference type="EMBL" id="JAFEMO010000010">
    <property type="protein sequence ID" value="KAH7560827.1"/>
    <property type="molecule type" value="Genomic_DNA"/>
</dbReference>
<keyword evidence="3" id="KW-0547">Nucleotide-binding</keyword>
<dbReference type="PROSITE" id="PS00432">
    <property type="entry name" value="ACTINS_2"/>
    <property type="match status" value="1"/>
</dbReference>
<name>A0ABQ8HIF8_9ROSI</name>
<dbReference type="PANTHER" id="PTHR11937">
    <property type="entry name" value="ACTIN"/>
    <property type="match status" value="1"/>
</dbReference>